<sequence>MRFYRQMPPSGKNKNRKIKCAPSLPKTDHNLKTYYTCTSNNDQEELKREFEVELCWCIEQLQKALKAGKLNKKQVQDHVKALNTLMSSTTPVPQKRQVMRLSFGDYRAKMVAEEKKYSGKINAKIVTAKPDSKSTFVRKSVLLNEGESFKFNFDALNVNEDSSYTHDHTLKDKDQNVVTNCNHFKFIPSNSTFKFSFNID</sequence>
<dbReference type="PANTHER" id="PTHR13602">
    <property type="entry name" value="UPF0488 PROTEIN C8ORF33"/>
    <property type="match status" value="1"/>
</dbReference>
<dbReference type="FunCoup" id="A0A1W4WZG1">
    <property type="interactions" value="336"/>
</dbReference>
<proteinExistence type="inferred from homology"/>
<evidence type="ECO:0000256" key="1">
    <source>
        <dbReference type="ARBA" id="ARBA00005707"/>
    </source>
</evidence>
<dbReference type="InterPro" id="IPR029274">
    <property type="entry name" value="DUF4615"/>
</dbReference>
<dbReference type="STRING" id="224129.A0A1W4WZG1"/>
<dbReference type="AlphaFoldDB" id="A0A1W4WZG1"/>
<evidence type="ECO:0000313" key="3">
    <source>
        <dbReference type="RefSeq" id="XP_018325902.1"/>
    </source>
</evidence>
<reference evidence="3" key="1">
    <citation type="submission" date="2025-08" db="UniProtKB">
        <authorList>
            <consortium name="RefSeq"/>
        </authorList>
    </citation>
    <scope>IDENTIFICATION</scope>
    <source>
        <tissue evidence="3">Entire body</tissue>
    </source>
</reference>
<dbReference type="InParanoid" id="A0A1W4WZG1"/>
<dbReference type="Proteomes" id="UP000192223">
    <property type="component" value="Unplaced"/>
</dbReference>
<name>A0A1W4WZG1_AGRPL</name>
<organism evidence="2 3">
    <name type="scientific">Agrilus planipennis</name>
    <name type="common">Emerald ash borer</name>
    <name type="synonym">Agrilus marcopoli</name>
    <dbReference type="NCBI Taxonomy" id="224129"/>
    <lineage>
        <taxon>Eukaryota</taxon>
        <taxon>Metazoa</taxon>
        <taxon>Ecdysozoa</taxon>
        <taxon>Arthropoda</taxon>
        <taxon>Hexapoda</taxon>
        <taxon>Insecta</taxon>
        <taxon>Pterygota</taxon>
        <taxon>Neoptera</taxon>
        <taxon>Endopterygota</taxon>
        <taxon>Coleoptera</taxon>
        <taxon>Polyphaga</taxon>
        <taxon>Elateriformia</taxon>
        <taxon>Buprestoidea</taxon>
        <taxon>Buprestidae</taxon>
        <taxon>Agrilinae</taxon>
        <taxon>Agrilus</taxon>
    </lineage>
</organism>
<protein>
    <submittedName>
        <fullName evidence="3">UPF0488 protein CG14286</fullName>
    </submittedName>
</protein>
<dbReference type="PANTHER" id="PTHR13602:SF2">
    <property type="entry name" value="UPF0488 PROTEIN C8ORF33"/>
    <property type="match status" value="1"/>
</dbReference>
<keyword evidence="2" id="KW-1185">Reference proteome</keyword>
<comment type="similarity">
    <text evidence="1">Belongs to the UPF0488 family.</text>
</comment>
<dbReference type="RefSeq" id="XP_018325902.1">
    <property type="nucleotide sequence ID" value="XM_018470400.1"/>
</dbReference>
<dbReference type="OrthoDB" id="20277at2759"/>
<accession>A0A1W4WZG1</accession>
<evidence type="ECO:0000313" key="2">
    <source>
        <dbReference type="Proteomes" id="UP000192223"/>
    </source>
</evidence>
<dbReference type="GeneID" id="108737527"/>
<dbReference type="KEGG" id="apln:108737527"/>
<dbReference type="Pfam" id="PF15393">
    <property type="entry name" value="DUF4615"/>
    <property type="match status" value="1"/>
</dbReference>
<gene>
    <name evidence="3" type="primary">LOC108737527</name>
</gene>